<dbReference type="FunCoup" id="R7T4Q3">
    <property type="interactions" value="447"/>
</dbReference>
<organism evidence="17">
    <name type="scientific">Capitella teleta</name>
    <name type="common">Polychaete worm</name>
    <dbReference type="NCBI Taxonomy" id="283909"/>
    <lineage>
        <taxon>Eukaryota</taxon>
        <taxon>Metazoa</taxon>
        <taxon>Spiralia</taxon>
        <taxon>Lophotrochozoa</taxon>
        <taxon>Annelida</taxon>
        <taxon>Polychaeta</taxon>
        <taxon>Sedentaria</taxon>
        <taxon>Scolecida</taxon>
        <taxon>Capitellidae</taxon>
        <taxon>Capitella</taxon>
    </lineage>
</organism>
<evidence type="ECO:0000259" key="15">
    <source>
        <dbReference type="PROSITE" id="PS50146"/>
    </source>
</evidence>
<comment type="catalytic activity">
    <reaction evidence="12">
        <text>a 1,2-diacyl-sn-glycerol + ATP = a 1,2-diacyl-sn-glycero-3-phosphate + ADP + H(+)</text>
        <dbReference type="Rhea" id="RHEA:10272"/>
        <dbReference type="ChEBI" id="CHEBI:15378"/>
        <dbReference type="ChEBI" id="CHEBI:17815"/>
        <dbReference type="ChEBI" id="CHEBI:30616"/>
        <dbReference type="ChEBI" id="CHEBI:58608"/>
        <dbReference type="ChEBI" id="CHEBI:456216"/>
        <dbReference type="EC" id="2.7.1.107"/>
    </reaction>
</comment>
<keyword evidence="6 12" id="KW-0547">Nucleotide-binding</keyword>
<dbReference type="SMART" id="SM00314">
    <property type="entry name" value="RA"/>
    <property type="match status" value="1"/>
</dbReference>
<evidence type="ECO:0000259" key="16">
    <source>
        <dbReference type="PROSITE" id="PS50200"/>
    </source>
</evidence>
<evidence type="ECO:0000313" key="19">
    <source>
        <dbReference type="Proteomes" id="UP000014760"/>
    </source>
</evidence>
<evidence type="ECO:0000256" key="9">
    <source>
        <dbReference type="ARBA" id="ARBA00022833"/>
    </source>
</evidence>
<name>R7T4Q3_CAPTE</name>
<gene>
    <name evidence="17" type="ORF">CAPTEDRAFT_93936</name>
</gene>
<dbReference type="InterPro" id="IPR020454">
    <property type="entry name" value="DAG/PE-bd"/>
</dbReference>
<dbReference type="InterPro" id="IPR037607">
    <property type="entry name" value="DGK"/>
</dbReference>
<dbReference type="Proteomes" id="UP000014760">
    <property type="component" value="Unassembled WGS sequence"/>
</dbReference>
<dbReference type="Pfam" id="PF00781">
    <property type="entry name" value="DAGK_cat"/>
    <property type="match status" value="1"/>
</dbReference>
<dbReference type="CDD" id="cd01783">
    <property type="entry name" value="RA2_DAGK-theta"/>
    <property type="match status" value="1"/>
</dbReference>
<dbReference type="InterPro" id="IPR000756">
    <property type="entry name" value="Diacylglycerol_kin_accessory"/>
</dbReference>
<evidence type="ECO:0000256" key="1">
    <source>
        <dbReference type="ARBA" id="ARBA00004370"/>
    </source>
</evidence>
<dbReference type="SUPFAM" id="SSF54236">
    <property type="entry name" value="Ubiquitin-like"/>
    <property type="match status" value="1"/>
</dbReference>
<keyword evidence="9" id="KW-0862">Zinc</keyword>
<keyword evidence="19" id="KW-1185">Reference proteome</keyword>
<dbReference type="Pfam" id="PF00788">
    <property type="entry name" value="RA"/>
    <property type="match status" value="2"/>
</dbReference>
<dbReference type="PROSITE" id="PS50200">
    <property type="entry name" value="RA"/>
    <property type="match status" value="1"/>
</dbReference>
<dbReference type="SUPFAM" id="SSF111331">
    <property type="entry name" value="NAD kinase/diacylglycerol kinase-like"/>
    <property type="match status" value="1"/>
</dbReference>
<dbReference type="Pfam" id="PF00609">
    <property type="entry name" value="DAGK_acc"/>
    <property type="match status" value="1"/>
</dbReference>
<feature type="domain" description="Phorbol-ester/DAG-type" evidence="14">
    <location>
        <begin position="89"/>
        <end position="137"/>
    </location>
</feature>
<reference evidence="19" key="1">
    <citation type="submission" date="2012-12" db="EMBL/GenBank/DDBJ databases">
        <authorList>
            <person name="Hellsten U."/>
            <person name="Grimwood J."/>
            <person name="Chapman J.A."/>
            <person name="Shapiro H."/>
            <person name="Aerts A."/>
            <person name="Otillar R.P."/>
            <person name="Terry A.Y."/>
            <person name="Boore J.L."/>
            <person name="Simakov O."/>
            <person name="Marletaz F."/>
            <person name="Cho S.-J."/>
            <person name="Edsinger-Gonzales E."/>
            <person name="Havlak P."/>
            <person name="Kuo D.-H."/>
            <person name="Larsson T."/>
            <person name="Lv J."/>
            <person name="Arendt D."/>
            <person name="Savage R."/>
            <person name="Osoegawa K."/>
            <person name="de Jong P."/>
            <person name="Lindberg D.R."/>
            <person name="Seaver E.C."/>
            <person name="Weisblat D.A."/>
            <person name="Putnam N.H."/>
            <person name="Grigoriev I.V."/>
            <person name="Rokhsar D.S."/>
        </authorList>
    </citation>
    <scope>NUCLEOTIDE SEQUENCE</scope>
    <source>
        <strain evidence="19">I ESC-2004</strain>
    </source>
</reference>
<reference evidence="18" key="3">
    <citation type="submission" date="2015-06" db="UniProtKB">
        <authorList>
            <consortium name="EnsemblMetazoa"/>
        </authorList>
    </citation>
    <scope>IDENTIFICATION</scope>
</reference>
<evidence type="ECO:0000313" key="17">
    <source>
        <dbReference type="EMBL" id="ELT88052.1"/>
    </source>
</evidence>
<dbReference type="GO" id="GO:0007200">
    <property type="term" value="P:phospholipase C-activating G protein-coupled receptor signaling pathway"/>
    <property type="evidence" value="ECO:0007669"/>
    <property type="project" value="InterPro"/>
</dbReference>
<proteinExistence type="inferred from homology"/>
<dbReference type="EC" id="2.7.1.107" evidence="12"/>
<dbReference type="OMA" id="TCKDLWK"/>
<dbReference type="OrthoDB" id="242257at2759"/>
<evidence type="ECO:0000256" key="11">
    <source>
        <dbReference type="ARBA" id="ARBA00023136"/>
    </source>
</evidence>
<feature type="region of interest" description="Disordered" evidence="13">
    <location>
        <begin position="896"/>
        <end position="919"/>
    </location>
</feature>
<keyword evidence="3 12" id="KW-0808">Transferase</keyword>
<dbReference type="PROSITE" id="PS50146">
    <property type="entry name" value="DAGK"/>
    <property type="match status" value="1"/>
</dbReference>
<dbReference type="PROSITE" id="PS00479">
    <property type="entry name" value="ZF_DAG_PE_1"/>
    <property type="match status" value="2"/>
</dbReference>
<feature type="domain" description="Ras-associating" evidence="16">
    <location>
        <begin position="365"/>
        <end position="448"/>
    </location>
</feature>
<keyword evidence="4" id="KW-0479">Metal-binding</keyword>
<dbReference type="SUPFAM" id="SSF57889">
    <property type="entry name" value="Cysteine-rich domain"/>
    <property type="match status" value="3"/>
</dbReference>
<dbReference type="InterPro" id="IPR029071">
    <property type="entry name" value="Ubiquitin-like_domsf"/>
</dbReference>
<accession>R7T4Q3</accession>
<keyword evidence="10 12" id="KW-0067">ATP-binding</keyword>
<dbReference type="GO" id="GO:0016020">
    <property type="term" value="C:membrane"/>
    <property type="evidence" value="ECO:0007669"/>
    <property type="project" value="UniProtKB-SubCell"/>
</dbReference>
<dbReference type="Gene3D" id="3.40.50.10330">
    <property type="entry name" value="Probable inorganic polyphosphate/atp-NAD kinase, domain 1"/>
    <property type="match status" value="1"/>
</dbReference>
<dbReference type="PANTHER" id="PTHR11255">
    <property type="entry name" value="DIACYLGLYCEROL KINASE"/>
    <property type="match status" value="1"/>
</dbReference>
<dbReference type="SMART" id="SM00046">
    <property type="entry name" value="DAGKc"/>
    <property type="match status" value="1"/>
</dbReference>
<dbReference type="GO" id="GO:0004143">
    <property type="term" value="F:ATP-dependent diacylglycerol kinase activity"/>
    <property type="evidence" value="ECO:0007669"/>
    <property type="project" value="UniProtKB-EC"/>
</dbReference>
<dbReference type="Pfam" id="PF24099">
    <property type="entry name" value="RBD_DGKtheta"/>
    <property type="match status" value="1"/>
</dbReference>
<dbReference type="PANTHER" id="PTHR11255:SF54">
    <property type="entry name" value="DIACYLGLYCEROL KINASE THETA"/>
    <property type="match status" value="1"/>
</dbReference>
<dbReference type="AlphaFoldDB" id="R7T4Q3"/>
<dbReference type="Gene3D" id="3.30.60.20">
    <property type="match status" value="2"/>
</dbReference>
<dbReference type="EMBL" id="AMQN01015559">
    <property type="status" value="NOT_ANNOTATED_CDS"/>
    <property type="molecule type" value="Genomic_DNA"/>
</dbReference>
<dbReference type="FunFam" id="3.40.50.10330:FF:000011">
    <property type="entry name" value="Diacylglycerol kinase"/>
    <property type="match status" value="1"/>
</dbReference>
<evidence type="ECO:0000256" key="7">
    <source>
        <dbReference type="ARBA" id="ARBA00022771"/>
    </source>
</evidence>
<keyword evidence="5" id="KW-0677">Repeat</keyword>
<dbReference type="CDD" id="cd20854">
    <property type="entry name" value="C1_DGKtheta_typeV_rpt3"/>
    <property type="match status" value="1"/>
</dbReference>
<dbReference type="SMART" id="SM00045">
    <property type="entry name" value="DAGKa"/>
    <property type="match status" value="1"/>
</dbReference>
<dbReference type="InterPro" id="IPR016064">
    <property type="entry name" value="NAD/diacylglycerol_kinase_sf"/>
</dbReference>
<sequence length="919" mass="103819">MYDDDASPSQVSQDSQHGEQDDFGHGHFFTKKTFHKPTYCHHCTDMLWGLIGQGYVCEVCNFVVHERCHRTVVSPCSSIATNLIKNPVAHCWSEPRHFKRKFCNLCRKRLEDSLAVCCEICEYYAHLECQDFVVSDCKECATYVPQNDPQSPVVQYHHWREGNLPGNSKCLWCKKTCWSSECLAGMRCEWCGVTAHASCYKQLPDECSFGCLREIMLPPYCVTVPRMDIPMEVLFGFPKKQSKGQLSLSFTEIVRVFDGNSSVKRRIYRAASVPKNAPAQVLLEVSLRTFHISDNPKNYYITEAQDQGLSFDLCSLTDLSSQHHLNQQDGKRPAVFLRYREKDPDRGYIRAYPVGLSGILPKAHVNFKHIPVTKETTAAEVIEKALQKYGVQDTDPAQFDLVEVVLDKGVSERKMQWDEKPWVVMQTIRRESLRRNRLTRFYIKQKEDPHGPHISMYVGNLPTGLSQRQYEKILGDALGKDIRWKKFDVIYYEYGALVMLFNSSEMVSRAYHTLSNASFDDKQFLVLLLPNIQPHLLRDNVMPLLLLVNVKSGGQQGQELIRSFRKLLNPHQVYDLMNGGPLPGLYVFRDIPYFRILVCGGDGTVGWALSCLDNVGQDAKCGSPPMAIVPLGTGNDLARVLRWGPGFTGTEDPLNVLRDVIDAEEIRLDRWTVIFHPDEKEADETRIAIANATKAANTNEDNTSIFVMNNYFGIGLDADLCLDFHMARVANPGKFNSRLHNKGVYFKMGLRKMVNRSTCKNLHQSVRLEVDGKLVEMPGVEGIVILNILSWASGANPWGPDREDQFAKPTHYDGMLEVVGVTGVVHMGQIQSGMRSAVRVAQGGHIRIQFLTDLPVQVDGEPWIQPQGQVVVLKSALKATMLKKIKNKIKRRNTEPSIYFPNDALQPQSPSADGESGPL</sequence>
<dbReference type="STRING" id="283909.R7T4Q3"/>
<dbReference type="CDD" id="cd20803">
    <property type="entry name" value="C1_DGKtheta_typeV_rpt1"/>
    <property type="match status" value="1"/>
</dbReference>
<dbReference type="EnsemblMetazoa" id="CapteT93936">
    <property type="protein sequence ID" value="CapteP93936"/>
    <property type="gene ID" value="CapteG93936"/>
</dbReference>
<evidence type="ECO:0000256" key="8">
    <source>
        <dbReference type="ARBA" id="ARBA00022777"/>
    </source>
</evidence>
<evidence type="ECO:0000313" key="18">
    <source>
        <dbReference type="EnsemblMetazoa" id="CapteP93936"/>
    </source>
</evidence>
<protein>
    <recommendedName>
        <fullName evidence="12">Diacylglycerol kinase</fullName>
        <shortName evidence="12">DAG kinase</shortName>
        <ecNumber evidence="12">2.7.1.107</ecNumber>
    </recommendedName>
</protein>
<dbReference type="InterPro" id="IPR000159">
    <property type="entry name" value="RA_dom"/>
</dbReference>
<dbReference type="SMART" id="SM00109">
    <property type="entry name" value="C1"/>
    <property type="match status" value="3"/>
</dbReference>
<reference evidence="17 19" key="2">
    <citation type="journal article" date="2013" name="Nature">
        <title>Insights into bilaterian evolution from three spiralian genomes.</title>
        <authorList>
            <person name="Simakov O."/>
            <person name="Marletaz F."/>
            <person name="Cho S.J."/>
            <person name="Edsinger-Gonzales E."/>
            <person name="Havlak P."/>
            <person name="Hellsten U."/>
            <person name="Kuo D.H."/>
            <person name="Larsson T."/>
            <person name="Lv J."/>
            <person name="Arendt D."/>
            <person name="Savage R."/>
            <person name="Osoegawa K."/>
            <person name="de Jong P."/>
            <person name="Grimwood J."/>
            <person name="Chapman J.A."/>
            <person name="Shapiro H."/>
            <person name="Aerts A."/>
            <person name="Otillar R.P."/>
            <person name="Terry A.Y."/>
            <person name="Boore J.L."/>
            <person name="Grigoriev I.V."/>
            <person name="Lindberg D.R."/>
            <person name="Seaver E.C."/>
            <person name="Weisblat D.A."/>
            <person name="Putnam N.H."/>
            <person name="Rokhsar D.S."/>
        </authorList>
    </citation>
    <scope>NUCLEOTIDE SEQUENCE</scope>
    <source>
        <strain evidence="17 19">I ESC-2004</strain>
    </source>
</reference>
<evidence type="ECO:0000256" key="4">
    <source>
        <dbReference type="ARBA" id="ARBA00022723"/>
    </source>
</evidence>
<dbReference type="Gene3D" id="3.10.20.90">
    <property type="entry name" value="Phosphatidylinositol 3-kinase Catalytic Subunit, Chain A, domain 1"/>
    <property type="match status" value="1"/>
</dbReference>
<dbReference type="PROSITE" id="PS50081">
    <property type="entry name" value="ZF_DAG_PE_2"/>
    <property type="match status" value="3"/>
</dbReference>
<evidence type="ECO:0000256" key="13">
    <source>
        <dbReference type="SAM" id="MobiDB-lite"/>
    </source>
</evidence>
<dbReference type="Gene3D" id="2.60.200.40">
    <property type="match status" value="1"/>
</dbReference>
<comment type="subcellular location">
    <subcellularLocation>
        <location evidence="1">Membrane</location>
    </subcellularLocation>
</comment>
<dbReference type="InterPro" id="IPR056392">
    <property type="entry name" value="DGKtheta_RBD"/>
</dbReference>
<evidence type="ECO:0000256" key="6">
    <source>
        <dbReference type="ARBA" id="ARBA00022741"/>
    </source>
</evidence>
<feature type="domain" description="Phorbol-ester/DAG-type" evidence="14">
    <location>
        <begin position="156"/>
        <end position="207"/>
    </location>
</feature>
<dbReference type="CDD" id="cd17111">
    <property type="entry name" value="RA1_DAGK-theta"/>
    <property type="match status" value="1"/>
</dbReference>
<dbReference type="PRINTS" id="PR00008">
    <property type="entry name" value="DAGPEDOMAIN"/>
</dbReference>
<dbReference type="EMBL" id="AMQN01015557">
    <property type="status" value="NOT_ANNOTATED_CDS"/>
    <property type="molecule type" value="Genomic_DNA"/>
</dbReference>
<dbReference type="InterPro" id="IPR017438">
    <property type="entry name" value="ATP-NAD_kinase_N"/>
</dbReference>
<dbReference type="FunFam" id="3.30.60.20:FF:000002">
    <property type="entry name" value="Diacylglycerol kinase"/>
    <property type="match status" value="1"/>
</dbReference>
<dbReference type="EMBL" id="AMQN01015558">
    <property type="status" value="NOT_ANNOTATED_CDS"/>
    <property type="molecule type" value="Genomic_DNA"/>
</dbReference>
<evidence type="ECO:0000256" key="12">
    <source>
        <dbReference type="RuleBase" id="RU361128"/>
    </source>
</evidence>
<evidence type="ECO:0000259" key="14">
    <source>
        <dbReference type="PROSITE" id="PS50081"/>
    </source>
</evidence>
<feature type="domain" description="DAGKc" evidence="15">
    <location>
        <begin position="539"/>
        <end position="677"/>
    </location>
</feature>
<evidence type="ECO:0000256" key="2">
    <source>
        <dbReference type="ARBA" id="ARBA00009280"/>
    </source>
</evidence>
<feature type="region of interest" description="Disordered" evidence="13">
    <location>
        <begin position="1"/>
        <end position="20"/>
    </location>
</feature>
<dbReference type="GO" id="GO:0008270">
    <property type="term" value="F:zinc ion binding"/>
    <property type="evidence" value="ECO:0007669"/>
    <property type="project" value="UniProtKB-KW"/>
</dbReference>
<feature type="domain" description="Phorbol-ester/DAG-type" evidence="14">
    <location>
        <begin position="26"/>
        <end position="76"/>
    </location>
</feature>
<keyword evidence="8 12" id="KW-0418">Kinase</keyword>
<dbReference type="HOGENOM" id="CLU_003770_0_0_1"/>
<dbReference type="EMBL" id="KB312016">
    <property type="protein sequence ID" value="ELT88052.1"/>
    <property type="molecule type" value="Genomic_DNA"/>
</dbReference>
<dbReference type="GO" id="GO:0005524">
    <property type="term" value="F:ATP binding"/>
    <property type="evidence" value="ECO:0007669"/>
    <property type="project" value="UniProtKB-KW"/>
</dbReference>
<dbReference type="Pfam" id="PF00130">
    <property type="entry name" value="C1_1"/>
    <property type="match status" value="2"/>
</dbReference>
<dbReference type="FunFam" id="3.30.60.20:FF:000058">
    <property type="entry name" value="Diacylglycerol kinase"/>
    <property type="match status" value="1"/>
</dbReference>
<comment type="similarity">
    <text evidence="2 12">Belongs to the eukaryotic diacylglycerol kinase family.</text>
</comment>
<dbReference type="CDD" id="cd20804">
    <property type="entry name" value="C1_DGKtheta_typeV_rpt2"/>
    <property type="match status" value="1"/>
</dbReference>
<evidence type="ECO:0000256" key="10">
    <source>
        <dbReference type="ARBA" id="ARBA00022840"/>
    </source>
</evidence>
<evidence type="ECO:0000256" key="3">
    <source>
        <dbReference type="ARBA" id="ARBA00022679"/>
    </source>
</evidence>
<keyword evidence="7" id="KW-0863">Zinc-finger</keyword>
<evidence type="ECO:0000256" key="5">
    <source>
        <dbReference type="ARBA" id="ARBA00022737"/>
    </source>
</evidence>
<dbReference type="InterPro" id="IPR046349">
    <property type="entry name" value="C1-like_sf"/>
</dbReference>
<dbReference type="InterPro" id="IPR002219">
    <property type="entry name" value="PKC_DAG/PE"/>
</dbReference>
<dbReference type="FunFam" id="2.60.200.40:FF:000004">
    <property type="entry name" value="Diacylglycerol kinase"/>
    <property type="match status" value="1"/>
</dbReference>
<dbReference type="InterPro" id="IPR001206">
    <property type="entry name" value="Diacylglycerol_kinase_cat_dom"/>
</dbReference>
<keyword evidence="11" id="KW-0472">Membrane</keyword>